<dbReference type="PRINTS" id="PR00040">
    <property type="entry name" value="HTHMERR"/>
</dbReference>
<dbReference type="InterPro" id="IPR000551">
    <property type="entry name" value="MerR-type_HTH_dom"/>
</dbReference>
<dbReference type="GO" id="GO:0003677">
    <property type="term" value="F:DNA binding"/>
    <property type="evidence" value="ECO:0007669"/>
    <property type="project" value="UniProtKB-KW"/>
</dbReference>
<gene>
    <name evidence="3" type="ORF">C7G83_10025</name>
</gene>
<reference evidence="3 4" key="1">
    <citation type="submission" date="2018-03" db="EMBL/GenBank/DDBJ databases">
        <title>Draft genome sequence of the first documented clinical Siccibacter turicensis isolate in Austria.</title>
        <authorList>
            <person name="Lepuschitz S."/>
            <person name="Pekard-Amenitsch S."/>
            <person name="Haunold R."/>
            <person name="Schill S."/>
            <person name="Mach R."/>
            <person name="Allerberger F."/>
            <person name="Ruppitsch W."/>
            <person name="Forsythe S.J."/>
        </authorList>
    </citation>
    <scope>NUCLEOTIDE SEQUENCE [LARGE SCALE GENOMIC DNA]</scope>
    <source>
        <strain evidence="3 4">6100069499-17</strain>
    </source>
</reference>
<dbReference type="SMART" id="SM00422">
    <property type="entry name" value="HTH_MERR"/>
    <property type="match status" value="1"/>
</dbReference>
<comment type="caution">
    <text evidence="3">The sequence shown here is derived from an EMBL/GenBank/DDBJ whole genome shotgun (WGS) entry which is preliminary data.</text>
</comment>
<dbReference type="GO" id="GO:0003700">
    <property type="term" value="F:DNA-binding transcription factor activity"/>
    <property type="evidence" value="ECO:0007669"/>
    <property type="project" value="InterPro"/>
</dbReference>
<dbReference type="RefSeq" id="WP_106877131.1">
    <property type="nucleotide sequence ID" value="NZ_PYEP01000004.1"/>
</dbReference>
<sequence>MRIQTFAALTGLSVHTLRYYEKIGLLHPGRNASGHRDYRENEVEWISFIKRLKETGMPLEAIQRYARLRSQGNSTLAERRTLLAHHADRLAQRLAEQQAHLIQLEAKMAWYDGELLKNGA</sequence>
<dbReference type="SUPFAM" id="SSF46955">
    <property type="entry name" value="Putative DNA-binding domain"/>
    <property type="match status" value="1"/>
</dbReference>
<dbReference type="OrthoDB" id="9808480at2"/>
<evidence type="ECO:0000313" key="4">
    <source>
        <dbReference type="Proteomes" id="UP000240212"/>
    </source>
</evidence>
<keyword evidence="4" id="KW-1185">Reference proteome</keyword>
<dbReference type="AlphaFoldDB" id="A0A2P8VK64"/>
<accession>A0A2P8VK64</accession>
<dbReference type="PANTHER" id="PTHR30204:SF98">
    <property type="entry name" value="HTH-TYPE TRANSCRIPTIONAL REGULATOR ADHR"/>
    <property type="match status" value="1"/>
</dbReference>
<dbReference type="STRING" id="1388748.GCA_000463155_02313"/>
<dbReference type="PANTHER" id="PTHR30204">
    <property type="entry name" value="REDOX-CYCLING DRUG-SENSING TRANSCRIPTIONAL ACTIVATOR SOXR"/>
    <property type="match status" value="1"/>
</dbReference>
<evidence type="ECO:0000259" key="2">
    <source>
        <dbReference type="PROSITE" id="PS50937"/>
    </source>
</evidence>
<protein>
    <submittedName>
        <fullName evidence="3">MerR family transcriptional regulator</fullName>
    </submittedName>
</protein>
<evidence type="ECO:0000313" key="3">
    <source>
        <dbReference type="EMBL" id="PSN07468.1"/>
    </source>
</evidence>
<proteinExistence type="predicted"/>
<dbReference type="InterPro" id="IPR047057">
    <property type="entry name" value="MerR_fam"/>
</dbReference>
<dbReference type="Pfam" id="PF13411">
    <property type="entry name" value="MerR_1"/>
    <property type="match status" value="1"/>
</dbReference>
<organism evidence="3 4">
    <name type="scientific">Siccibacter turicensis</name>
    <dbReference type="NCBI Taxonomy" id="357233"/>
    <lineage>
        <taxon>Bacteria</taxon>
        <taxon>Pseudomonadati</taxon>
        <taxon>Pseudomonadota</taxon>
        <taxon>Gammaproteobacteria</taxon>
        <taxon>Enterobacterales</taxon>
        <taxon>Enterobacteriaceae</taxon>
        <taxon>Siccibacter</taxon>
    </lineage>
</organism>
<dbReference type="Proteomes" id="UP000240212">
    <property type="component" value="Unassembled WGS sequence"/>
</dbReference>
<dbReference type="Gene3D" id="1.10.1660.10">
    <property type="match status" value="1"/>
</dbReference>
<dbReference type="CDD" id="cd01109">
    <property type="entry name" value="HTH_YyaN"/>
    <property type="match status" value="1"/>
</dbReference>
<dbReference type="PROSITE" id="PS50937">
    <property type="entry name" value="HTH_MERR_2"/>
    <property type="match status" value="1"/>
</dbReference>
<feature type="domain" description="HTH merR-type" evidence="2">
    <location>
        <begin position="1"/>
        <end position="68"/>
    </location>
</feature>
<dbReference type="EMBL" id="PYEP01000004">
    <property type="protein sequence ID" value="PSN07468.1"/>
    <property type="molecule type" value="Genomic_DNA"/>
</dbReference>
<dbReference type="InterPro" id="IPR009061">
    <property type="entry name" value="DNA-bd_dom_put_sf"/>
</dbReference>
<keyword evidence="1" id="KW-0238">DNA-binding</keyword>
<name>A0A2P8VK64_9ENTR</name>
<evidence type="ECO:0000256" key="1">
    <source>
        <dbReference type="ARBA" id="ARBA00023125"/>
    </source>
</evidence>